<sequence>MTADGQSRPKPSWFQEHVESINPDARRVLESYSGLSPDEVIRHVLAVRNEAFEVYQYACIGQMRFLSFNLQHLPFYPQILEHLRTNPTAGFLDAGCCFAQELRFLADQGIPTTQLYGCDLEQIFIELGYQLFRDQDRFAATFAVGDLAAPGTEAFEAGDIARTLQGRISVVFASSLFHMWNYEVQLRVAIRLVRLRREATDTGTGTGTGTIIAGRQMGSTLAGEHAMTGMTKDPTATHYRHNVESIKGFWSDVGRATGTRWTVEAGLYMAEEIEQNRNAPFADANLRMLWWCATRLD</sequence>
<organism evidence="5 6">
    <name type="scientific">Aspergillus violaceofuscus (strain CBS 115571)</name>
    <dbReference type="NCBI Taxonomy" id="1450538"/>
    <lineage>
        <taxon>Eukaryota</taxon>
        <taxon>Fungi</taxon>
        <taxon>Dikarya</taxon>
        <taxon>Ascomycota</taxon>
        <taxon>Pezizomycotina</taxon>
        <taxon>Eurotiomycetes</taxon>
        <taxon>Eurotiomycetidae</taxon>
        <taxon>Eurotiales</taxon>
        <taxon>Aspergillaceae</taxon>
        <taxon>Aspergillus</taxon>
    </lineage>
</organism>
<dbReference type="AlphaFoldDB" id="A0A2V5I9E8"/>
<accession>A0A2V5I9E8</accession>
<name>A0A2V5I9E8_ASPV1</name>
<gene>
    <name evidence="5" type="ORF">BO99DRAFT_366545</name>
</gene>
<reference evidence="5 6" key="1">
    <citation type="submission" date="2018-02" db="EMBL/GenBank/DDBJ databases">
        <title>The genomes of Aspergillus section Nigri reveals drivers in fungal speciation.</title>
        <authorList>
            <consortium name="DOE Joint Genome Institute"/>
            <person name="Vesth T.C."/>
            <person name="Nybo J."/>
            <person name="Theobald S."/>
            <person name="Brandl J."/>
            <person name="Frisvad J.C."/>
            <person name="Nielsen K.F."/>
            <person name="Lyhne E.K."/>
            <person name="Kogle M.E."/>
            <person name="Kuo A."/>
            <person name="Riley R."/>
            <person name="Clum A."/>
            <person name="Nolan M."/>
            <person name="Lipzen A."/>
            <person name="Salamov A."/>
            <person name="Henrissat B."/>
            <person name="Wiebenga A."/>
            <person name="De vries R.P."/>
            <person name="Grigoriev I.V."/>
            <person name="Mortensen U.H."/>
            <person name="Andersen M.R."/>
            <person name="Baker S.E."/>
        </authorList>
    </citation>
    <scope>NUCLEOTIDE SEQUENCE [LARGE SCALE GENOMIC DNA]</scope>
    <source>
        <strain evidence="5 6">CBS 115571</strain>
    </source>
</reference>
<dbReference type="InterPro" id="IPR051654">
    <property type="entry name" value="Meroterpenoid_MTases"/>
</dbReference>
<dbReference type="Gene3D" id="3.40.50.150">
    <property type="entry name" value="Vaccinia Virus protein VP39"/>
    <property type="match status" value="1"/>
</dbReference>
<protein>
    <recommendedName>
        <fullName evidence="7">Methyltransferase domain-containing protein</fullName>
    </recommendedName>
</protein>
<evidence type="ECO:0000256" key="3">
    <source>
        <dbReference type="ARBA" id="ARBA00022691"/>
    </source>
</evidence>
<keyword evidence="2" id="KW-0808">Transferase</keyword>
<dbReference type="Proteomes" id="UP000249829">
    <property type="component" value="Unassembled WGS sequence"/>
</dbReference>
<evidence type="ECO:0000313" key="6">
    <source>
        <dbReference type="Proteomes" id="UP000249829"/>
    </source>
</evidence>
<evidence type="ECO:0000313" key="5">
    <source>
        <dbReference type="EMBL" id="PYI16236.1"/>
    </source>
</evidence>
<keyword evidence="6" id="KW-1185">Reference proteome</keyword>
<proteinExistence type="inferred from homology"/>
<dbReference type="PANTHER" id="PTHR35897:SF1">
    <property type="entry name" value="METHYLTRANSFERASE AUSD"/>
    <property type="match status" value="1"/>
</dbReference>
<dbReference type="PANTHER" id="PTHR35897">
    <property type="entry name" value="METHYLTRANSFERASE AUSD"/>
    <property type="match status" value="1"/>
</dbReference>
<dbReference type="GO" id="GO:0016740">
    <property type="term" value="F:transferase activity"/>
    <property type="evidence" value="ECO:0007669"/>
    <property type="project" value="UniProtKB-KW"/>
</dbReference>
<keyword evidence="3" id="KW-0949">S-adenosyl-L-methionine</keyword>
<comment type="pathway">
    <text evidence="1">Secondary metabolite biosynthesis.</text>
</comment>
<evidence type="ECO:0000256" key="2">
    <source>
        <dbReference type="ARBA" id="ARBA00022679"/>
    </source>
</evidence>
<evidence type="ECO:0008006" key="7">
    <source>
        <dbReference type="Google" id="ProtNLM"/>
    </source>
</evidence>
<dbReference type="EMBL" id="KZ825172">
    <property type="protein sequence ID" value="PYI16236.1"/>
    <property type="molecule type" value="Genomic_DNA"/>
</dbReference>
<evidence type="ECO:0000256" key="4">
    <source>
        <dbReference type="ARBA" id="ARBA00038314"/>
    </source>
</evidence>
<dbReference type="OMA" id="KSWPRLW"/>
<dbReference type="SUPFAM" id="SSF53335">
    <property type="entry name" value="S-adenosyl-L-methionine-dependent methyltransferases"/>
    <property type="match status" value="1"/>
</dbReference>
<comment type="similarity">
    <text evidence="4">Belongs to the class I-like SAM-binding methyltransferase superfamily.</text>
</comment>
<dbReference type="InterPro" id="IPR029063">
    <property type="entry name" value="SAM-dependent_MTases_sf"/>
</dbReference>
<evidence type="ECO:0000256" key="1">
    <source>
        <dbReference type="ARBA" id="ARBA00005179"/>
    </source>
</evidence>
<dbReference type="STRING" id="1450538.A0A2V5I9E8"/>